<dbReference type="Proteomes" id="UP001220324">
    <property type="component" value="Unassembled WGS sequence"/>
</dbReference>
<evidence type="ECO:0000313" key="2">
    <source>
        <dbReference type="EMBL" id="KAJ5556238.1"/>
    </source>
</evidence>
<dbReference type="EMBL" id="JAQIZZ010000001">
    <property type="protein sequence ID" value="KAJ5556238.1"/>
    <property type="molecule type" value="Genomic_DNA"/>
</dbReference>
<keyword evidence="3" id="KW-1185">Reference proteome</keyword>
<organism evidence="2 3">
    <name type="scientific">Penicillium frequentans</name>
    <dbReference type="NCBI Taxonomy" id="3151616"/>
    <lineage>
        <taxon>Eukaryota</taxon>
        <taxon>Fungi</taxon>
        <taxon>Dikarya</taxon>
        <taxon>Ascomycota</taxon>
        <taxon>Pezizomycotina</taxon>
        <taxon>Eurotiomycetes</taxon>
        <taxon>Eurotiomycetidae</taxon>
        <taxon>Eurotiales</taxon>
        <taxon>Aspergillaceae</taxon>
        <taxon>Penicillium</taxon>
    </lineage>
</organism>
<accession>A0AAD6D593</accession>
<evidence type="ECO:0000256" key="1">
    <source>
        <dbReference type="SAM" id="MobiDB-lite"/>
    </source>
</evidence>
<protein>
    <submittedName>
        <fullName evidence="2">Uncharacterized protein</fullName>
    </submittedName>
</protein>
<sequence length="521" mass="58497">MAQPYESYEPPTHIPPFVKQLTPYVKTQQEALRIRQALTLYLQSLIVFNDDTSHTSHLALCAPTDAVVDVKRTPADVSGLRKEYLKALQANIAARKDFRVASDDVALLRRQRASRTRNVDPADPQEPGADLRDYVSLLRDRRRYTKLQVFQHYLEELKAKEPTGLDLSEDSSQVLLPEGLDLDGPDQKDTETDLEGLVHKLERAVVRARTQLDREKQLFEKVKTQHDAREKTSTSVPSAVKAQALQRTRDELVQWVEDRLVSEVDPDESMVQDLPAEEIEEAQRLLEQHKVQIKEQYAAYLQARRELLDAASTACQPVTVTPKLPSRSTHKTEILAEELPAPSPLDVLSYATLQKSYLSGLLAKEKSTTLRALHRIRDESHLLPEYPLLARQPRFKHAVAALNSRNQSQSPDQNQPDEIVGLAEAWAFASEAAAANERDRVQQKVVLGTEVAQDARKTLGEVYGILNQELSDVMPDADPETTSDIWASEAHTTRGVGNHSGSREKRPNGPWSGLHGRIGLE</sequence>
<gene>
    <name evidence="2" type="ORF">N7494_000153</name>
</gene>
<evidence type="ECO:0000313" key="3">
    <source>
        <dbReference type="Proteomes" id="UP001220324"/>
    </source>
</evidence>
<reference evidence="2 3" key="1">
    <citation type="journal article" date="2023" name="IMA Fungus">
        <title>Comparative genomic study of the Penicillium genus elucidates a diverse pangenome and 15 lateral gene transfer events.</title>
        <authorList>
            <person name="Petersen C."/>
            <person name="Sorensen T."/>
            <person name="Nielsen M.R."/>
            <person name="Sondergaard T.E."/>
            <person name="Sorensen J.L."/>
            <person name="Fitzpatrick D.A."/>
            <person name="Frisvad J.C."/>
            <person name="Nielsen K.L."/>
        </authorList>
    </citation>
    <scope>NUCLEOTIDE SEQUENCE [LARGE SCALE GENOMIC DNA]</scope>
    <source>
        <strain evidence="2 3">IBT 35679</strain>
    </source>
</reference>
<comment type="caution">
    <text evidence="2">The sequence shown here is derived from an EMBL/GenBank/DDBJ whole genome shotgun (WGS) entry which is preliminary data.</text>
</comment>
<dbReference type="AlphaFoldDB" id="A0AAD6D593"/>
<proteinExistence type="predicted"/>
<name>A0AAD6D593_9EURO</name>
<feature type="region of interest" description="Disordered" evidence="1">
    <location>
        <begin position="473"/>
        <end position="521"/>
    </location>
</feature>